<evidence type="ECO:0000313" key="3">
    <source>
        <dbReference type="Proteomes" id="UP000696485"/>
    </source>
</evidence>
<comment type="caution">
    <text evidence="2">The sequence shown here is derived from an EMBL/GenBank/DDBJ whole genome shotgun (WGS) entry which is preliminary data.</text>
</comment>
<dbReference type="AlphaFoldDB" id="A0A9P5VKP9"/>
<organism evidence="2 3">
    <name type="scientific">Podila minutissima</name>
    <dbReference type="NCBI Taxonomy" id="64525"/>
    <lineage>
        <taxon>Eukaryota</taxon>
        <taxon>Fungi</taxon>
        <taxon>Fungi incertae sedis</taxon>
        <taxon>Mucoromycota</taxon>
        <taxon>Mortierellomycotina</taxon>
        <taxon>Mortierellomycetes</taxon>
        <taxon>Mortierellales</taxon>
        <taxon>Mortierellaceae</taxon>
        <taxon>Podila</taxon>
    </lineage>
</organism>
<proteinExistence type="predicted"/>
<reference evidence="2" key="1">
    <citation type="journal article" date="2020" name="Fungal Divers.">
        <title>Resolving the Mortierellaceae phylogeny through synthesis of multi-gene phylogenetics and phylogenomics.</title>
        <authorList>
            <person name="Vandepol N."/>
            <person name="Liber J."/>
            <person name="Desiro A."/>
            <person name="Na H."/>
            <person name="Kennedy M."/>
            <person name="Barry K."/>
            <person name="Grigoriev I.V."/>
            <person name="Miller A.N."/>
            <person name="O'Donnell K."/>
            <person name="Stajich J.E."/>
            <person name="Bonito G."/>
        </authorList>
    </citation>
    <scope>NUCLEOTIDE SEQUENCE</scope>
    <source>
        <strain evidence="2">NVP1</strain>
    </source>
</reference>
<keyword evidence="3" id="KW-1185">Reference proteome</keyword>
<name>A0A9P5VKP9_9FUNG</name>
<dbReference type="Proteomes" id="UP000696485">
    <property type="component" value="Unassembled WGS sequence"/>
</dbReference>
<feature type="region of interest" description="Disordered" evidence="1">
    <location>
        <begin position="1"/>
        <end position="23"/>
    </location>
</feature>
<gene>
    <name evidence="2" type="ORF">BG006_006951</name>
</gene>
<evidence type="ECO:0000256" key="1">
    <source>
        <dbReference type="SAM" id="MobiDB-lite"/>
    </source>
</evidence>
<protein>
    <submittedName>
        <fullName evidence="2">Uncharacterized protein</fullName>
    </submittedName>
</protein>
<evidence type="ECO:0000313" key="2">
    <source>
        <dbReference type="EMBL" id="KAF9330068.1"/>
    </source>
</evidence>
<dbReference type="EMBL" id="JAAAUY010000425">
    <property type="protein sequence ID" value="KAF9330068.1"/>
    <property type="molecule type" value="Genomic_DNA"/>
</dbReference>
<accession>A0A9P5VKP9</accession>
<sequence length="454" mass="52560">MRGRLPGQDVGAQDTPVADPTPFTRDLVENRLQPTPYNEQQTLAEHSLELESRIQRTLSDNAPKVDQFKLSDSERAAFLQTMQRIRPDVHELRKVLLLTGRPPDERERGLPAAPDWDDSFLQWLCDNWGQHVHPEPDYYYLRALSLYQFSQSDLIAIRGPQRQKEYIRMSLIQAREANLALMAALQKSDDSVGKYWRYHILASRIHQGLAHLLIKEIQGHEHTFGTKASELLYNEARESVVEALNSFHQGIQHYPSSPSRSHNQDYVKGQEWAAMANVARAYTLSASDFHTRLTWTQHSIALVTGAIREDKARKVPYVETIARAYKDFAFWIHSHPERPLMVFPDVTPMFKEMQFASLAGLIYARSAMDLAKQSDTCLPHHYCLTIECALMMSLTCISRKLLHEYSQEAVHWVNQLQISFPYYDIDPWYLQAVRDFQAKENAMKEIRQHRMKAK</sequence>